<sequence length="87" mass="9556">MFPGIAVISPAAKLPFSPGMNHADAKRLCFRNPAEFTARPSLLLTCVWPKLPCEHVQSSVGTWLTSSWPTSDQENESTYMGFEVGVD</sequence>
<evidence type="ECO:0000313" key="1">
    <source>
        <dbReference type="EMBL" id="RLW01533.1"/>
    </source>
</evidence>
<dbReference type="AlphaFoldDB" id="A0A3L8SGA4"/>
<protein>
    <submittedName>
        <fullName evidence="1">Uncharacterized protein</fullName>
    </submittedName>
</protein>
<comment type="caution">
    <text evidence="1">The sequence shown here is derived from an EMBL/GenBank/DDBJ whole genome shotgun (WGS) entry which is preliminary data.</text>
</comment>
<reference evidence="1 2" key="1">
    <citation type="journal article" date="2018" name="Proc. R. Soc. B">
        <title>A non-coding region near Follistatin controls head colour polymorphism in the Gouldian finch.</title>
        <authorList>
            <person name="Toomey M.B."/>
            <person name="Marques C.I."/>
            <person name="Andrade P."/>
            <person name="Araujo P.M."/>
            <person name="Sabatino S."/>
            <person name="Gazda M.A."/>
            <person name="Afonso S."/>
            <person name="Lopes R.J."/>
            <person name="Corbo J.C."/>
            <person name="Carneiro M."/>
        </authorList>
    </citation>
    <scope>NUCLEOTIDE SEQUENCE [LARGE SCALE GENOMIC DNA]</scope>
    <source>
        <strain evidence="1">Red01</strain>
        <tissue evidence="1">Muscle</tissue>
    </source>
</reference>
<organism evidence="1 2">
    <name type="scientific">Chloebia gouldiae</name>
    <name type="common">Gouldian finch</name>
    <name type="synonym">Erythrura gouldiae</name>
    <dbReference type="NCBI Taxonomy" id="44316"/>
    <lineage>
        <taxon>Eukaryota</taxon>
        <taxon>Metazoa</taxon>
        <taxon>Chordata</taxon>
        <taxon>Craniata</taxon>
        <taxon>Vertebrata</taxon>
        <taxon>Euteleostomi</taxon>
        <taxon>Archelosauria</taxon>
        <taxon>Archosauria</taxon>
        <taxon>Dinosauria</taxon>
        <taxon>Saurischia</taxon>
        <taxon>Theropoda</taxon>
        <taxon>Coelurosauria</taxon>
        <taxon>Aves</taxon>
        <taxon>Neognathae</taxon>
        <taxon>Neoaves</taxon>
        <taxon>Telluraves</taxon>
        <taxon>Australaves</taxon>
        <taxon>Passeriformes</taxon>
        <taxon>Passeroidea</taxon>
        <taxon>Passeridae</taxon>
        <taxon>Chloebia</taxon>
    </lineage>
</organism>
<gene>
    <name evidence="1" type="ORF">DV515_00007841</name>
</gene>
<keyword evidence="2" id="KW-1185">Reference proteome</keyword>
<evidence type="ECO:0000313" key="2">
    <source>
        <dbReference type="Proteomes" id="UP000276834"/>
    </source>
</evidence>
<accession>A0A3L8SGA4</accession>
<name>A0A3L8SGA4_CHLGU</name>
<proteinExistence type="predicted"/>
<dbReference type="EMBL" id="QUSF01000022">
    <property type="protein sequence ID" value="RLW01533.1"/>
    <property type="molecule type" value="Genomic_DNA"/>
</dbReference>
<dbReference type="Proteomes" id="UP000276834">
    <property type="component" value="Unassembled WGS sequence"/>
</dbReference>